<evidence type="ECO:0000256" key="1">
    <source>
        <dbReference type="ARBA" id="ARBA00009199"/>
    </source>
</evidence>
<dbReference type="InterPro" id="IPR036928">
    <property type="entry name" value="AS_sf"/>
</dbReference>
<dbReference type="PANTHER" id="PTHR11895">
    <property type="entry name" value="TRANSAMIDASE"/>
    <property type="match status" value="1"/>
</dbReference>
<dbReference type="InterPro" id="IPR023631">
    <property type="entry name" value="Amidase_dom"/>
</dbReference>
<evidence type="ECO:0000313" key="4">
    <source>
        <dbReference type="Proteomes" id="UP000198949"/>
    </source>
</evidence>
<dbReference type="InterPro" id="IPR000120">
    <property type="entry name" value="Amidase"/>
</dbReference>
<dbReference type="EMBL" id="FNAD01000013">
    <property type="protein sequence ID" value="SDE12205.1"/>
    <property type="molecule type" value="Genomic_DNA"/>
</dbReference>
<dbReference type="RefSeq" id="WP_091038976.1">
    <property type="nucleotide sequence ID" value="NZ_FNAD01000013.1"/>
</dbReference>
<dbReference type="Pfam" id="PF01425">
    <property type="entry name" value="Amidase"/>
    <property type="match status" value="2"/>
</dbReference>
<sequence length="442" mass="46715">MSPSAYEPARVLARRIRDRESTAVGILDAHLERIKTHAALNAVVSLDVDLAYEAALSADRALSRGETPGPLHGVPLTLKDCHDAAGLRTTVGTPVLDRIPEADGTVAARLRAAGAVIIGHTNVPPFLGAYRSENAIFGRTANPWDTARTPGGSSGGAAAALAAGLTPVEVGSDLAGSIRLPSHCCGVYGLKTTEHRVASTGYFNAAHEVNPVRVLSALGPMARDLDDLELVLRLISGPDGADFDVPPVPLPERRPFRLQDLRLATALELPWASVDESLREQVSRVAAACADAGAAVEPRLPDLDWVEQGVFLELMQAVTSALTPGSQRRTLDWYLETLHRRDAFAGAWEQFFTRHDALLLPPSSTAATAHDAEDVSSPGAMLVFANLAGLPALTVPAGFDPDGLPVGVQLVGPRWSEIRLIEIAAALEEAGVLPGFTRPPGY</sequence>
<accession>A0A1G7ADU0</accession>
<organism evidence="3 4">
    <name type="scientific">Glycomyces harbinensis</name>
    <dbReference type="NCBI Taxonomy" id="58114"/>
    <lineage>
        <taxon>Bacteria</taxon>
        <taxon>Bacillati</taxon>
        <taxon>Actinomycetota</taxon>
        <taxon>Actinomycetes</taxon>
        <taxon>Glycomycetales</taxon>
        <taxon>Glycomycetaceae</taxon>
        <taxon>Glycomyces</taxon>
    </lineage>
</organism>
<dbReference type="OrthoDB" id="182039at2"/>
<dbReference type="SUPFAM" id="SSF75304">
    <property type="entry name" value="Amidase signature (AS) enzymes"/>
    <property type="match status" value="1"/>
</dbReference>
<dbReference type="STRING" id="58114.SAMN05216270_11349"/>
<dbReference type="Gene3D" id="3.90.1300.10">
    <property type="entry name" value="Amidase signature (AS) domain"/>
    <property type="match status" value="1"/>
</dbReference>
<dbReference type="Proteomes" id="UP000198949">
    <property type="component" value="Unassembled WGS sequence"/>
</dbReference>
<feature type="domain" description="Amidase" evidence="2">
    <location>
        <begin position="27"/>
        <end position="316"/>
    </location>
</feature>
<dbReference type="PANTHER" id="PTHR11895:SF7">
    <property type="entry name" value="GLUTAMYL-TRNA(GLN) AMIDOTRANSFERASE SUBUNIT A, MITOCHONDRIAL"/>
    <property type="match status" value="1"/>
</dbReference>
<dbReference type="AlphaFoldDB" id="A0A1G7ADU0"/>
<evidence type="ECO:0000259" key="2">
    <source>
        <dbReference type="Pfam" id="PF01425"/>
    </source>
</evidence>
<name>A0A1G7ADU0_9ACTN</name>
<comment type="similarity">
    <text evidence="1">Belongs to the amidase family.</text>
</comment>
<proteinExistence type="inferred from homology"/>
<reference evidence="4" key="1">
    <citation type="submission" date="2016-10" db="EMBL/GenBank/DDBJ databases">
        <authorList>
            <person name="Varghese N."/>
            <person name="Submissions S."/>
        </authorList>
    </citation>
    <scope>NUCLEOTIDE SEQUENCE [LARGE SCALE GENOMIC DNA]</scope>
    <source>
        <strain evidence="4">CGMCC 4.3516</strain>
    </source>
</reference>
<feature type="domain" description="Amidase" evidence="2">
    <location>
        <begin position="327"/>
        <end position="420"/>
    </location>
</feature>
<gene>
    <name evidence="3" type="ORF">SAMN05216270_11349</name>
</gene>
<dbReference type="GO" id="GO:0003824">
    <property type="term" value="F:catalytic activity"/>
    <property type="evidence" value="ECO:0007669"/>
    <property type="project" value="InterPro"/>
</dbReference>
<evidence type="ECO:0000313" key="3">
    <source>
        <dbReference type="EMBL" id="SDE12205.1"/>
    </source>
</evidence>
<keyword evidence="4" id="KW-1185">Reference proteome</keyword>
<protein>
    <submittedName>
        <fullName evidence="3">Amidase</fullName>
    </submittedName>
</protein>